<evidence type="ECO:0000313" key="4">
    <source>
        <dbReference type="EMBL" id="HIQ81226.1"/>
    </source>
</evidence>
<dbReference type="InterPro" id="IPR036956">
    <property type="entry name" value="Impact_N_sf"/>
</dbReference>
<evidence type="ECO:0000313" key="5">
    <source>
        <dbReference type="Proteomes" id="UP000886787"/>
    </source>
</evidence>
<dbReference type="PANTHER" id="PTHR16301:SF20">
    <property type="entry name" value="IMPACT FAMILY MEMBER YIGZ"/>
    <property type="match status" value="1"/>
</dbReference>
<organism evidence="4 5">
    <name type="scientific">Candidatus Scatavimonas merdigallinarum</name>
    <dbReference type="NCBI Taxonomy" id="2840914"/>
    <lineage>
        <taxon>Bacteria</taxon>
        <taxon>Bacillati</taxon>
        <taxon>Bacillota</taxon>
        <taxon>Clostridia</taxon>
        <taxon>Eubacteriales</taxon>
        <taxon>Oscillospiraceae</taxon>
        <taxon>Oscillospiraceae incertae sedis</taxon>
        <taxon>Candidatus Scatavimonas</taxon>
    </lineage>
</organism>
<dbReference type="Gene3D" id="3.30.70.240">
    <property type="match status" value="1"/>
</dbReference>
<feature type="domain" description="Impact N-terminal" evidence="2">
    <location>
        <begin position="19"/>
        <end position="122"/>
    </location>
</feature>
<dbReference type="GO" id="GO:0005737">
    <property type="term" value="C:cytoplasm"/>
    <property type="evidence" value="ECO:0007669"/>
    <property type="project" value="TreeGrafter"/>
</dbReference>
<dbReference type="InterPro" id="IPR035647">
    <property type="entry name" value="EFG_III/V"/>
</dbReference>
<accession>A0A9D0ZKQ8</accession>
<dbReference type="PANTHER" id="PTHR16301">
    <property type="entry name" value="IMPACT-RELATED"/>
    <property type="match status" value="1"/>
</dbReference>
<dbReference type="Gene3D" id="3.30.230.30">
    <property type="entry name" value="Impact, N-terminal domain"/>
    <property type="match status" value="1"/>
</dbReference>
<dbReference type="EMBL" id="DVFW01000042">
    <property type="protein sequence ID" value="HIQ81226.1"/>
    <property type="molecule type" value="Genomic_DNA"/>
</dbReference>
<dbReference type="InterPro" id="IPR015269">
    <property type="entry name" value="UPF0029_Impact_C"/>
</dbReference>
<evidence type="ECO:0000256" key="1">
    <source>
        <dbReference type="ARBA" id="ARBA00007665"/>
    </source>
</evidence>
<evidence type="ECO:0000259" key="3">
    <source>
        <dbReference type="Pfam" id="PF09186"/>
    </source>
</evidence>
<proteinExistence type="inferred from homology"/>
<dbReference type="Pfam" id="PF09186">
    <property type="entry name" value="DUF1949"/>
    <property type="match status" value="1"/>
</dbReference>
<dbReference type="InterPro" id="IPR001498">
    <property type="entry name" value="Impact_N"/>
</dbReference>
<dbReference type="GO" id="GO:0006446">
    <property type="term" value="P:regulation of translational initiation"/>
    <property type="evidence" value="ECO:0007669"/>
    <property type="project" value="TreeGrafter"/>
</dbReference>
<evidence type="ECO:0000259" key="2">
    <source>
        <dbReference type="Pfam" id="PF01205"/>
    </source>
</evidence>
<name>A0A9D0ZKQ8_9FIRM</name>
<reference evidence="4" key="2">
    <citation type="journal article" date="2021" name="PeerJ">
        <title>Extensive microbial diversity within the chicken gut microbiome revealed by metagenomics and culture.</title>
        <authorList>
            <person name="Gilroy R."/>
            <person name="Ravi A."/>
            <person name="Getino M."/>
            <person name="Pursley I."/>
            <person name="Horton D.L."/>
            <person name="Alikhan N.F."/>
            <person name="Baker D."/>
            <person name="Gharbi K."/>
            <person name="Hall N."/>
            <person name="Watson M."/>
            <person name="Adriaenssens E.M."/>
            <person name="Foster-Nyarko E."/>
            <person name="Jarju S."/>
            <person name="Secka A."/>
            <person name="Antonio M."/>
            <person name="Oren A."/>
            <person name="Chaudhuri R.R."/>
            <person name="La Ragione R."/>
            <person name="Hildebrand F."/>
            <person name="Pallen M.J."/>
        </authorList>
    </citation>
    <scope>NUCLEOTIDE SEQUENCE</scope>
    <source>
        <strain evidence="4">ChiSjej1B19-3389</strain>
    </source>
</reference>
<sequence>MEDCYKTVGKASQGEFTQRRSRFIGYCHPVQTQQQAQQFIQQIKSLHWDAAHNVYAYILRSGEQRYSDDGEPQGTAGVPCLEVLRKSEVADAAVVVTRYFGGVLLGAGGLVRAYSHATKLALEAGGIVNMRLCAFCTVRCSYDQYGRIASLIPQCGGAVEDTSFTDDVCIKFHVAQDKLPFFEKQLSEATSGQIRTETTGKAYLPVKNR</sequence>
<dbReference type="InterPro" id="IPR020568">
    <property type="entry name" value="Ribosomal_Su5_D2-typ_SF"/>
</dbReference>
<comment type="caution">
    <text evidence="4">The sequence shown here is derived from an EMBL/GenBank/DDBJ whole genome shotgun (WGS) entry which is preliminary data.</text>
</comment>
<feature type="domain" description="UPF0029" evidence="3">
    <location>
        <begin position="138"/>
        <end position="193"/>
    </location>
</feature>
<protein>
    <submittedName>
        <fullName evidence="4">YigZ family protein</fullName>
    </submittedName>
</protein>
<dbReference type="SUPFAM" id="SSF54211">
    <property type="entry name" value="Ribosomal protein S5 domain 2-like"/>
    <property type="match status" value="1"/>
</dbReference>
<dbReference type="InterPro" id="IPR023582">
    <property type="entry name" value="Impact"/>
</dbReference>
<dbReference type="Proteomes" id="UP000886787">
    <property type="component" value="Unassembled WGS sequence"/>
</dbReference>
<dbReference type="Pfam" id="PF01205">
    <property type="entry name" value="Impact_N"/>
    <property type="match status" value="1"/>
</dbReference>
<gene>
    <name evidence="4" type="ORF">IAD32_08105</name>
</gene>
<dbReference type="SUPFAM" id="SSF54980">
    <property type="entry name" value="EF-G C-terminal domain-like"/>
    <property type="match status" value="1"/>
</dbReference>
<reference evidence="4" key="1">
    <citation type="submission" date="2020-10" db="EMBL/GenBank/DDBJ databases">
        <authorList>
            <person name="Gilroy R."/>
        </authorList>
    </citation>
    <scope>NUCLEOTIDE SEQUENCE</scope>
    <source>
        <strain evidence="4">ChiSjej1B19-3389</strain>
    </source>
</reference>
<dbReference type="AlphaFoldDB" id="A0A9D0ZKQ8"/>
<comment type="similarity">
    <text evidence="1">Belongs to the IMPACT family.</text>
</comment>